<name>A0A917GFE4_9FLAO</name>
<keyword evidence="3" id="KW-1185">Reference proteome</keyword>
<sequence>MEKQKKKWLKIVGIVIAVLFLGFFITQYVVKSKLENTLSTKLPETLKLTYDDLHFSLLQGQVTIDNIKLTSFGKTVQKPNAELKLEHLIISGFGYWNFLVNNLIQVNDVYFKKPDISYYHNASIPEEEYQASQSNSFDKRVEIKQFKIDEGRVKVINSETDSLKLQTQNINLKIKNILYNEETKNRKLPIDFGSYSLFFDSFFAQMGDYENVTLKQASVTNKTIDLTEFKLYTKYSKETLSKIIPFQRDHYNLEIDSIVVNQPKLDVVRDSVFSFDSNKIVVYQPDFKVYRDKLVTDDLRFKPLFSRMLRDLKFDLNVENLIIQDADIEYSEKAKLNKEAGNINFGKLNADIKHVSNTYQSPTKTTIHVESQFMQHAPLKVDWSFDVNDESDLFKFQAEIDDLNASYMNQYMEPNLNIRLEGELNRTYFTISGTDNLSSIDFKVKFEEFNVTALKEDGNEENQFLSKVINIFVSKNSSNKKSAFKEATRHDIERQKTKSVFNFIWISTQAGLLKAMIIE</sequence>
<reference evidence="2" key="1">
    <citation type="journal article" date="2014" name="Int. J. Syst. Evol. Microbiol.">
        <title>Complete genome sequence of Corynebacterium casei LMG S-19264T (=DSM 44701T), isolated from a smear-ripened cheese.</title>
        <authorList>
            <consortium name="US DOE Joint Genome Institute (JGI-PGF)"/>
            <person name="Walter F."/>
            <person name="Albersmeier A."/>
            <person name="Kalinowski J."/>
            <person name="Ruckert C."/>
        </authorList>
    </citation>
    <scope>NUCLEOTIDE SEQUENCE</scope>
    <source>
        <strain evidence="2">CGMCC 1.12751</strain>
    </source>
</reference>
<keyword evidence="1" id="KW-1133">Transmembrane helix</keyword>
<comment type="caution">
    <text evidence="2">The sequence shown here is derived from an EMBL/GenBank/DDBJ whole genome shotgun (WGS) entry which is preliminary data.</text>
</comment>
<gene>
    <name evidence="2" type="ORF">GCM10010976_13720</name>
</gene>
<feature type="transmembrane region" description="Helical" evidence="1">
    <location>
        <begin position="12"/>
        <end position="30"/>
    </location>
</feature>
<protein>
    <recommendedName>
        <fullName evidence="4">DUF748 domain-containing protein</fullName>
    </recommendedName>
</protein>
<keyword evidence="1" id="KW-0472">Membrane</keyword>
<dbReference type="Proteomes" id="UP000625976">
    <property type="component" value="Unassembled WGS sequence"/>
</dbReference>
<evidence type="ECO:0000313" key="3">
    <source>
        <dbReference type="Proteomes" id="UP000625976"/>
    </source>
</evidence>
<evidence type="ECO:0000313" key="2">
    <source>
        <dbReference type="EMBL" id="GGG43492.1"/>
    </source>
</evidence>
<evidence type="ECO:0000256" key="1">
    <source>
        <dbReference type="SAM" id="Phobius"/>
    </source>
</evidence>
<accession>A0A917GFE4</accession>
<evidence type="ECO:0008006" key="4">
    <source>
        <dbReference type="Google" id="ProtNLM"/>
    </source>
</evidence>
<keyword evidence="1" id="KW-0812">Transmembrane</keyword>
<organism evidence="2 3">
    <name type="scientific">Bizionia arctica</name>
    <dbReference type="NCBI Taxonomy" id="1495645"/>
    <lineage>
        <taxon>Bacteria</taxon>
        <taxon>Pseudomonadati</taxon>
        <taxon>Bacteroidota</taxon>
        <taxon>Flavobacteriia</taxon>
        <taxon>Flavobacteriales</taxon>
        <taxon>Flavobacteriaceae</taxon>
        <taxon>Bizionia</taxon>
    </lineage>
</organism>
<reference evidence="2" key="2">
    <citation type="submission" date="2020-09" db="EMBL/GenBank/DDBJ databases">
        <authorList>
            <person name="Sun Q."/>
            <person name="Zhou Y."/>
        </authorList>
    </citation>
    <scope>NUCLEOTIDE SEQUENCE</scope>
    <source>
        <strain evidence="2">CGMCC 1.12751</strain>
    </source>
</reference>
<dbReference type="RefSeq" id="WP_229736604.1">
    <property type="nucleotide sequence ID" value="NZ_BMFQ01000002.1"/>
</dbReference>
<dbReference type="AlphaFoldDB" id="A0A917GFE4"/>
<proteinExistence type="predicted"/>
<dbReference type="EMBL" id="BMFQ01000002">
    <property type="protein sequence ID" value="GGG43492.1"/>
    <property type="molecule type" value="Genomic_DNA"/>
</dbReference>